<proteinExistence type="predicted"/>
<sequence>MKGFSNVGTARPQAPFRRRRGFRLGRLLLPSFIVIGFLWFTSYYHPPHSKYIVEFHGDPQLAQSQWDRLDEHLAKCAEYNKPSLSYSFPVPANRSNPRWNSVSGQSQTTVLRNVTLFDGDSISAEPVDIVFEKGVVRSISLTSANEIEIDSNTIVRHYNGEYVTPGLVDMHSHHLAYNWPILSVSADENEVNPETGPLTPMVRSLDSLKPYDIATTIIASGGVTTSLILPGSANIMGGEAYPVKNLLRGGEHGEEVVEDILLEHGVPKEDRRRYLKMACGENPRRVYHHTRMGNAWKFRQHMARAKDLRESQDAWCAAATTARQNRDASAAASLLADGPAGKGGLPEELEFDSTIAMLRGKININVHCYEPEDFEDMLLHSEEFGFHIQAFHHALSAWKVPELIKSSGQNITVATFADFSLYKVEGYEGNLQAGKILAEHGVPLAFKSDHVEPNTNAKYLLTHAATAHSFGLPEILALQSVTSVPARSLEMHHRIGYTKPGYDADVVVWNAHPLSAGASPLQVYIDGRPTLEERVNDLEHTRFQKPIMRAEAVPDDIEAFCSDSRRDATVLITGISTSYLENAHVKQSSEGNLSMVLTNGKIDCLGKHDECVSTRSFDKVISLHNGHVLPGLTTVSSGLGIIEIESEKSTSDGVGDSNANIYDPESAVYAKYGIHFEGKAFDRARIGGVTRSITYPYSKGFLRGVSTGFKIAEGSNPLNGGIFKDDAALHFVVGQEAKGSSQTPTVSKAVGALRRILSENKGKDTLYGKAADGKIAVVVHTDNKYDILQLAKIKKEYPKVKLVVYGAAEAPSVADEIAAAGLPLIFTAAHSAPVRWESKDLLVGPPLTISPVQVLKEANVTFALAMLPEFDWHLANLPIEAAAIAKEAGLGEKEVVDLFSSKIDDILGFEGAERNSDFVIWEGNPLEYGANVVLTVDGDNKEIVGCWPEAQ</sequence>
<feature type="transmembrane region" description="Helical" evidence="1">
    <location>
        <begin position="27"/>
        <end position="45"/>
    </location>
</feature>
<dbReference type="InterPro" id="IPR032466">
    <property type="entry name" value="Metal_Hydrolase"/>
</dbReference>
<feature type="domain" description="Amidohydrolase-related" evidence="2">
    <location>
        <begin position="432"/>
        <end position="527"/>
    </location>
</feature>
<accession>A0A6V8HBA3</accession>
<dbReference type="EMBL" id="DF933829">
    <property type="protein sequence ID" value="GAM38463.1"/>
    <property type="molecule type" value="Genomic_DNA"/>
</dbReference>
<keyword evidence="4" id="KW-1185">Reference proteome</keyword>
<dbReference type="Proteomes" id="UP000053095">
    <property type="component" value="Unassembled WGS sequence"/>
</dbReference>
<dbReference type="InterPro" id="IPR011059">
    <property type="entry name" value="Metal-dep_hydrolase_composite"/>
</dbReference>
<dbReference type="Pfam" id="PF01979">
    <property type="entry name" value="Amidohydro_1"/>
    <property type="match status" value="1"/>
</dbReference>
<dbReference type="PANTHER" id="PTHR43668:SF5">
    <property type="entry name" value="AMIDOHYDROLASE 3 DOMAIN-CONTAINING PROTEIN"/>
    <property type="match status" value="1"/>
</dbReference>
<dbReference type="GO" id="GO:0004038">
    <property type="term" value="F:allantoinase activity"/>
    <property type="evidence" value="ECO:0007669"/>
    <property type="project" value="TreeGrafter"/>
</dbReference>
<dbReference type="SUPFAM" id="SSF51338">
    <property type="entry name" value="Composite domain of metallo-dependent hydrolases"/>
    <property type="match status" value="1"/>
</dbReference>
<dbReference type="InterPro" id="IPR050138">
    <property type="entry name" value="DHOase/Allantoinase_Hydrolase"/>
</dbReference>
<name>A0A6V8HBA3_TALPI</name>
<reference evidence="4" key="1">
    <citation type="journal article" date="2015" name="Genome Announc.">
        <title>Draft genome sequence of Talaromyces cellulolyticus strain Y-94, a source of lignocellulosic biomass-degrading enzymes.</title>
        <authorList>
            <person name="Fujii T."/>
            <person name="Koike H."/>
            <person name="Sawayama S."/>
            <person name="Yano S."/>
            <person name="Inoue H."/>
        </authorList>
    </citation>
    <scope>NUCLEOTIDE SEQUENCE [LARGE SCALE GENOMIC DNA]</scope>
    <source>
        <strain evidence="4">Y-94</strain>
    </source>
</reference>
<keyword evidence="1" id="KW-0812">Transmembrane</keyword>
<organism evidence="3 4">
    <name type="scientific">Talaromyces pinophilus</name>
    <name type="common">Penicillium pinophilum</name>
    <dbReference type="NCBI Taxonomy" id="128442"/>
    <lineage>
        <taxon>Eukaryota</taxon>
        <taxon>Fungi</taxon>
        <taxon>Dikarya</taxon>
        <taxon>Ascomycota</taxon>
        <taxon>Pezizomycotina</taxon>
        <taxon>Eurotiomycetes</taxon>
        <taxon>Eurotiomycetidae</taxon>
        <taxon>Eurotiales</taxon>
        <taxon>Trichocomaceae</taxon>
        <taxon>Talaromyces</taxon>
        <taxon>Talaromyces sect. Talaromyces</taxon>
    </lineage>
</organism>
<gene>
    <name evidence="3" type="ORF">TCE0_033f09205</name>
</gene>
<evidence type="ECO:0000313" key="3">
    <source>
        <dbReference type="EMBL" id="GAM38463.1"/>
    </source>
</evidence>
<dbReference type="AlphaFoldDB" id="A0A6V8HBA3"/>
<comment type="caution">
    <text evidence="3">The sequence shown here is derived from an EMBL/GenBank/DDBJ whole genome shotgun (WGS) entry which is preliminary data.</text>
</comment>
<dbReference type="SUPFAM" id="SSF51556">
    <property type="entry name" value="Metallo-dependent hydrolases"/>
    <property type="match status" value="1"/>
</dbReference>
<protein>
    <recommendedName>
        <fullName evidence="2">Amidohydrolase-related domain-containing protein</fullName>
    </recommendedName>
</protein>
<keyword evidence="1" id="KW-1133">Transmembrane helix</keyword>
<evidence type="ECO:0000256" key="1">
    <source>
        <dbReference type="SAM" id="Phobius"/>
    </source>
</evidence>
<dbReference type="InterPro" id="IPR006680">
    <property type="entry name" value="Amidohydro-rel"/>
</dbReference>
<evidence type="ECO:0000259" key="2">
    <source>
        <dbReference type="Pfam" id="PF01979"/>
    </source>
</evidence>
<dbReference type="GO" id="GO:0006145">
    <property type="term" value="P:purine nucleobase catabolic process"/>
    <property type="evidence" value="ECO:0007669"/>
    <property type="project" value="TreeGrafter"/>
</dbReference>
<dbReference type="GO" id="GO:0005737">
    <property type="term" value="C:cytoplasm"/>
    <property type="evidence" value="ECO:0007669"/>
    <property type="project" value="TreeGrafter"/>
</dbReference>
<dbReference type="Gene3D" id="3.20.20.140">
    <property type="entry name" value="Metal-dependent hydrolases"/>
    <property type="match status" value="2"/>
</dbReference>
<dbReference type="PANTHER" id="PTHR43668">
    <property type="entry name" value="ALLANTOINASE"/>
    <property type="match status" value="1"/>
</dbReference>
<keyword evidence="1" id="KW-0472">Membrane</keyword>
<evidence type="ECO:0000313" key="4">
    <source>
        <dbReference type="Proteomes" id="UP000053095"/>
    </source>
</evidence>